<name>A0A679FSE5_9BACL</name>
<dbReference type="PROSITE" id="PS50901">
    <property type="entry name" value="FTSK"/>
    <property type="match status" value="1"/>
</dbReference>
<dbReference type="SUPFAM" id="SSF52540">
    <property type="entry name" value="P-loop containing nucleoside triphosphate hydrolases"/>
    <property type="match status" value="1"/>
</dbReference>
<evidence type="ECO:0000256" key="1">
    <source>
        <dbReference type="ARBA" id="ARBA00022741"/>
    </source>
</evidence>
<evidence type="ECO:0000256" key="3">
    <source>
        <dbReference type="PROSITE-ProRule" id="PRU00289"/>
    </source>
</evidence>
<dbReference type="Pfam" id="PF01580">
    <property type="entry name" value="FtsK_SpoIIIE"/>
    <property type="match status" value="1"/>
</dbReference>
<dbReference type="GO" id="GO:0051301">
    <property type="term" value="P:cell division"/>
    <property type="evidence" value="ECO:0007669"/>
    <property type="project" value="UniProtKB-KW"/>
</dbReference>
<keyword evidence="6" id="KW-0614">Plasmid</keyword>
<dbReference type="RefSeq" id="WP_172418634.1">
    <property type="nucleotide sequence ID" value="NZ_AP022557.1"/>
</dbReference>
<dbReference type="Proteomes" id="UP000501421">
    <property type="component" value="Chromosome"/>
</dbReference>
<dbReference type="InterPro" id="IPR050206">
    <property type="entry name" value="FtsK/SpoIIIE/SftA"/>
</dbReference>
<proteinExistence type="predicted"/>
<keyword evidence="6" id="KW-0131">Cell cycle</keyword>
<evidence type="ECO:0000313" key="7">
    <source>
        <dbReference type="Proteomes" id="UP000501421"/>
    </source>
</evidence>
<feature type="binding site" evidence="3">
    <location>
        <begin position="188"/>
        <end position="195"/>
    </location>
    <ligand>
        <name>ATP</name>
        <dbReference type="ChEBI" id="CHEBI:30616"/>
    </ligand>
</feature>
<dbReference type="GO" id="GO:0005524">
    <property type="term" value="F:ATP binding"/>
    <property type="evidence" value="ECO:0007669"/>
    <property type="project" value="UniProtKB-UniRule"/>
</dbReference>
<dbReference type="Proteomes" id="UP000501421">
    <property type="component" value="Plasmid pGspE55-2"/>
</dbReference>
<keyword evidence="6" id="KW-0132">Cell division</keyword>
<dbReference type="PANTHER" id="PTHR22683:SF1">
    <property type="entry name" value="TYPE VII SECRETION SYSTEM PROTEIN ESSC"/>
    <property type="match status" value="1"/>
</dbReference>
<geneLocation type="plasmid" evidence="6">
    <name>pGspE55-2</name>
</geneLocation>
<dbReference type="PANTHER" id="PTHR22683">
    <property type="entry name" value="SPORULATION PROTEIN RELATED"/>
    <property type="match status" value="1"/>
</dbReference>
<protein>
    <submittedName>
        <fullName evidence="6">Cell division protein FtsK</fullName>
    </submittedName>
</protein>
<evidence type="ECO:0000313" key="5">
    <source>
        <dbReference type="EMBL" id="BBW97209.1"/>
    </source>
</evidence>
<dbReference type="AlphaFoldDB" id="A0A679FSE5"/>
<dbReference type="Gene3D" id="3.40.50.300">
    <property type="entry name" value="P-loop containing nucleotide triphosphate hydrolases"/>
    <property type="match status" value="1"/>
</dbReference>
<keyword evidence="1 3" id="KW-0547">Nucleotide-binding</keyword>
<keyword evidence="2 3" id="KW-0067">ATP-binding</keyword>
<dbReference type="InterPro" id="IPR027417">
    <property type="entry name" value="P-loop_NTPase"/>
</dbReference>
<dbReference type="GO" id="GO:0003677">
    <property type="term" value="F:DNA binding"/>
    <property type="evidence" value="ECO:0007669"/>
    <property type="project" value="InterPro"/>
</dbReference>
<reference evidence="6" key="1">
    <citation type="journal article" date="2020" name="Microbiol. Resour. Announc.">
        <title>Complete Genome Sequence of Geobacillus sp. Strain E55-1, Isolated from Mine Geyser in Japan.</title>
        <authorList>
            <person name="Miyazaki K."/>
            <person name="Hase E."/>
            <person name="Tokito N."/>
        </authorList>
    </citation>
    <scope>NUCLEOTIDE SEQUENCE [LARGE SCALE GENOMIC DNA]</scope>
    <source>
        <strain evidence="6">E55-1</strain>
        <plasmid evidence="6">pGspE55-2</plasmid>
    </source>
</reference>
<evidence type="ECO:0000259" key="4">
    <source>
        <dbReference type="PROSITE" id="PS50901"/>
    </source>
</evidence>
<evidence type="ECO:0000256" key="2">
    <source>
        <dbReference type="ARBA" id="ARBA00022840"/>
    </source>
</evidence>
<sequence>MLFEIVTSLIAGGIAGTAYLKRQGVGDDKTRIERIAANAGLVTRDGKQIRIYRRTKGKGYTEYVYQIPLGLSFADFEKKKHVFEDGLNIKRSTFDLSIHDLTDINFRSNPIPQIKTILQKKKKQKKEIEMAFDGMLKIRVYDEPMPDWLLFDESMLAKCNGWEIPIGISRTQFIKHDFDAIPHMIVAGATRKGKSAFLKLLVASLIARHPDDVRFTILDLKGGLAFAKFRDAQQVEAVAKNPIEALEALRAIRDEMNSRLEYYLDAGIEDVKSAGVKERHFVIVDEAAQIASAGETDKEIKRLKVECEHILAEIARVAGALGYRLIFCTQYATADTLPRQIKQNADAKLCFRLQTEIASQVVLGEGETDAAHLPLIPGRAVYVTDRKQIVQCAYISSDDIDRLIGPHINIRARKDNDEGGKNVEKGNCEGTAPRSYSLIISET</sequence>
<accession>A0A679FSE5</accession>
<gene>
    <name evidence="5" type="ORF">GsuE55_20420</name>
    <name evidence="6" type="ORF">GsuE55_38960</name>
</gene>
<dbReference type="EMBL" id="AP022557">
    <property type="protein sequence ID" value="BBW97209.1"/>
    <property type="molecule type" value="Genomic_DNA"/>
</dbReference>
<organism evidence="6 7">
    <name type="scientific">Geobacillus subterraneus</name>
    <dbReference type="NCBI Taxonomy" id="129338"/>
    <lineage>
        <taxon>Bacteria</taxon>
        <taxon>Bacillati</taxon>
        <taxon>Bacillota</taxon>
        <taxon>Bacilli</taxon>
        <taxon>Bacillales</taxon>
        <taxon>Anoxybacillaceae</taxon>
        <taxon>Geobacillus</taxon>
    </lineage>
</organism>
<dbReference type="InterPro" id="IPR002543">
    <property type="entry name" value="FtsK_dom"/>
</dbReference>
<keyword evidence="7" id="KW-1185">Reference proteome</keyword>
<geneLocation type="plasmid" evidence="7">
    <name>pgspe55-2 dna</name>
</geneLocation>
<dbReference type="EMBL" id="AP022559">
    <property type="protein sequence ID" value="BBW99063.1"/>
    <property type="molecule type" value="Genomic_DNA"/>
</dbReference>
<feature type="domain" description="FtsK" evidence="4">
    <location>
        <begin position="171"/>
        <end position="360"/>
    </location>
</feature>
<evidence type="ECO:0000313" key="6">
    <source>
        <dbReference type="EMBL" id="BBW99063.1"/>
    </source>
</evidence>